<dbReference type="InterPro" id="IPR051049">
    <property type="entry name" value="Dienelactone_hydrolase-like"/>
</dbReference>
<dbReference type="SUPFAM" id="SSF53474">
    <property type="entry name" value="alpha/beta-Hydrolases"/>
    <property type="match status" value="1"/>
</dbReference>
<name>A0ABT2H427_9MICO</name>
<proteinExistence type="predicted"/>
<accession>A0ABT2H427</accession>
<dbReference type="GO" id="GO:0016787">
    <property type="term" value="F:hydrolase activity"/>
    <property type="evidence" value="ECO:0007669"/>
    <property type="project" value="UniProtKB-KW"/>
</dbReference>
<dbReference type="Pfam" id="PF01738">
    <property type="entry name" value="DLH"/>
    <property type="match status" value="1"/>
</dbReference>
<evidence type="ECO:0000259" key="1">
    <source>
        <dbReference type="Pfam" id="PF01738"/>
    </source>
</evidence>
<keyword evidence="3" id="KW-1185">Reference proteome</keyword>
<sequence>MSEILLFHAAYGLTPGVVAFADHLRGEGHVVHTPDYYDGTTFSVLSEGLAYRDELGMDEIVRRGDSAAGSLPPDLVYAGFSLGAVPAQKLAQTRPGARGAILLDACVPSAEFGVPWPASVPLAVHGGARDEWFEPDVAKALIEEASEGELHLYPTADHLFALNDLPTFQPDLAQRLADNVVDWLARH</sequence>
<keyword evidence="2" id="KW-0378">Hydrolase</keyword>
<protein>
    <submittedName>
        <fullName evidence="2">Dienelactone hydrolase family protein</fullName>
    </submittedName>
</protein>
<feature type="domain" description="Dienelactone hydrolase" evidence="1">
    <location>
        <begin position="4"/>
        <end position="186"/>
    </location>
</feature>
<dbReference type="InterPro" id="IPR002925">
    <property type="entry name" value="Dienelactn_hydro"/>
</dbReference>
<organism evidence="2 3">
    <name type="scientific">Herbiconiux daphne</name>
    <dbReference type="NCBI Taxonomy" id="2970914"/>
    <lineage>
        <taxon>Bacteria</taxon>
        <taxon>Bacillati</taxon>
        <taxon>Actinomycetota</taxon>
        <taxon>Actinomycetes</taxon>
        <taxon>Micrococcales</taxon>
        <taxon>Microbacteriaceae</taxon>
        <taxon>Herbiconiux</taxon>
    </lineage>
</organism>
<dbReference type="PANTHER" id="PTHR46623:SF6">
    <property type="entry name" value="ALPHA_BETA-HYDROLASES SUPERFAMILY PROTEIN"/>
    <property type="match status" value="1"/>
</dbReference>
<dbReference type="Gene3D" id="3.40.50.1820">
    <property type="entry name" value="alpha/beta hydrolase"/>
    <property type="match status" value="1"/>
</dbReference>
<comment type="caution">
    <text evidence="2">The sequence shown here is derived from an EMBL/GenBank/DDBJ whole genome shotgun (WGS) entry which is preliminary data.</text>
</comment>
<evidence type="ECO:0000313" key="2">
    <source>
        <dbReference type="EMBL" id="MCS5734667.1"/>
    </source>
</evidence>
<reference evidence="2" key="1">
    <citation type="submission" date="2022-08" db="EMBL/GenBank/DDBJ databases">
        <authorList>
            <person name="Deng Y."/>
            <person name="Han X.-F."/>
            <person name="Zhang Y.-Q."/>
        </authorList>
    </citation>
    <scope>NUCLEOTIDE SEQUENCE</scope>
    <source>
        <strain evidence="2">CPCC 203386</strain>
    </source>
</reference>
<evidence type="ECO:0000313" key="3">
    <source>
        <dbReference type="Proteomes" id="UP001165586"/>
    </source>
</evidence>
<dbReference type="Proteomes" id="UP001165586">
    <property type="component" value="Unassembled WGS sequence"/>
</dbReference>
<dbReference type="PANTHER" id="PTHR46623">
    <property type="entry name" value="CARBOXYMETHYLENEBUTENOLIDASE-RELATED"/>
    <property type="match status" value="1"/>
</dbReference>
<gene>
    <name evidence="2" type="ORF">N1032_13055</name>
</gene>
<dbReference type="RefSeq" id="WP_259539532.1">
    <property type="nucleotide sequence ID" value="NZ_JANLCJ010000004.1"/>
</dbReference>
<dbReference type="EMBL" id="JANLCJ010000004">
    <property type="protein sequence ID" value="MCS5734667.1"/>
    <property type="molecule type" value="Genomic_DNA"/>
</dbReference>
<dbReference type="InterPro" id="IPR029058">
    <property type="entry name" value="AB_hydrolase_fold"/>
</dbReference>